<evidence type="ECO:0000313" key="9">
    <source>
        <dbReference type="EMBL" id="CAG7824660.1"/>
    </source>
</evidence>
<dbReference type="OrthoDB" id="8187528at2759"/>
<feature type="signal peptide" evidence="8">
    <location>
        <begin position="1"/>
        <end position="20"/>
    </location>
</feature>
<keyword evidence="7" id="KW-0325">Glycoprotein</keyword>
<evidence type="ECO:0000256" key="8">
    <source>
        <dbReference type="SAM" id="SignalP"/>
    </source>
</evidence>
<feature type="chain" id="PRO_5035295343" evidence="8">
    <location>
        <begin position="21"/>
        <end position="202"/>
    </location>
</feature>
<keyword evidence="5" id="KW-1133">Transmembrane helix</keyword>
<comment type="caution">
    <text evidence="9">The sequence shown here is derived from an EMBL/GenBank/DDBJ whole genome shotgun (WGS) entry which is preliminary data.</text>
</comment>
<keyword evidence="6" id="KW-0472">Membrane</keyword>
<evidence type="ECO:0000313" key="10">
    <source>
        <dbReference type="Proteomes" id="UP000708208"/>
    </source>
</evidence>
<dbReference type="Proteomes" id="UP000708208">
    <property type="component" value="Unassembled WGS sequence"/>
</dbReference>
<comment type="similarity">
    <text evidence="2">Belongs to the CD36 family.</text>
</comment>
<protein>
    <submittedName>
        <fullName evidence="9">Uncharacterized protein</fullName>
    </submittedName>
</protein>
<evidence type="ECO:0000256" key="4">
    <source>
        <dbReference type="ARBA" id="ARBA00022692"/>
    </source>
</evidence>
<proteinExistence type="inferred from homology"/>
<sequence>MESKTAFASFLFLVISAAVGEQFAVRDDFLQNINEKRLGLCEGFGGERSVRLYVFNLTNPEDFLNRTLPLPHLGTFTEVGPFIFKETRSRKNCWVAFDDLNINFEDVREVSVESSGDLDAPLNTVNIPFSHFGTFVHEVETLPTLVLMNFINKGEGYLRQNSTPRALLTDGYNISDYSSFLRERYPFNLTELQHEIFTPFNE</sequence>
<evidence type="ECO:0000256" key="1">
    <source>
        <dbReference type="ARBA" id="ARBA00004236"/>
    </source>
</evidence>
<evidence type="ECO:0000256" key="5">
    <source>
        <dbReference type="ARBA" id="ARBA00022989"/>
    </source>
</evidence>
<keyword evidence="10" id="KW-1185">Reference proteome</keyword>
<evidence type="ECO:0000256" key="2">
    <source>
        <dbReference type="ARBA" id="ARBA00010532"/>
    </source>
</evidence>
<feature type="non-terminal residue" evidence="9">
    <location>
        <position position="1"/>
    </location>
</feature>
<evidence type="ECO:0000256" key="6">
    <source>
        <dbReference type="ARBA" id="ARBA00023136"/>
    </source>
</evidence>
<dbReference type="EMBL" id="CAJVCH010533570">
    <property type="protein sequence ID" value="CAG7824660.1"/>
    <property type="molecule type" value="Genomic_DNA"/>
</dbReference>
<comment type="subcellular location">
    <subcellularLocation>
        <location evidence="1">Cell membrane</location>
    </subcellularLocation>
</comment>
<reference evidence="9" key="1">
    <citation type="submission" date="2021-06" db="EMBL/GenBank/DDBJ databases">
        <authorList>
            <person name="Hodson N. C."/>
            <person name="Mongue J. A."/>
            <person name="Jaron S. K."/>
        </authorList>
    </citation>
    <scope>NUCLEOTIDE SEQUENCE</scope>
</reference>
<gene>
    <name evidence="9" type="ORF">AFUS01_LOCUS34806</name>
</gene>
<evidence type="ECO:0000256" key="3">
    <source>
        <dbReference type="ARBA" id="ARBA00022475"/>
    </source>
</evidence>
<keyword evidence="8" id="KW-0732">Signal</keyword>
<dbReference type="AlphaFoldDB" id="A0A8J2LLX1"/>
<organism evidence="9 10">
    <name type="scientific">Allacma fusca</name>
    <dbReference type="NCBI Taxonomy" id="39272"/>
    <lineage>
        <taxon>Eukaryota</taxon>
        <taxon>Metazoa</taxon>
        <taxon>Ecdysozoa</taxon>
        <taxon>Arthropoda</taxon>
        <taxon>Hexapoda</taxon>
        <taxon>Collembola</taxon>
        <taxon>Symphypleona</taxon>
        <taxon>Sminthuridae</taxon>
        <taxon>Allacma</taxon>
    </lineage>
</organism>
<dbReference type="Pfam" id="PF01130">
    <property type="entry name" value="CD36"/>
    <property type="match status" value="1"/>
</dbReference>
<dbReference type="InterPro" id="IPR002159">
    <property type="entry name" value="CD36_fam"/>
</dbReference>
<evidence type="ECO:0000256" key="7">
    <source>
        <dbReference type="ARBA" id="ARBA00023180"/>
    </source>
</evidence>
<dbReference type="GO" id="GO:0005886">
    <property type="term" value="C:plasma membrane"/>
    <property type="evidence" value="ECO:0007669"/>
    <property type="project" value="UniProtKB-SubCell"/>
</dbReference>
<name>A0A8J2LLX1_9HEXA</name>
<keyword evidence="4" id="KW-0812">Transmembrane</keyword>
<accession>A0A8J2LLX1</accession>
<keyword evidence="3" id="KW-1003">Cell membrane</keyword>